<dbReference type="Gene3D" id="3.30.160.380">
    <property type="entry name" value="Dicer dimerisation domain"/>
    <property type="match status" value="1"/>
</dbReference>
<dbReference type="OrthoDB" id="416741at2759"/>
<evidence type="ECO:0000256" key="2">
    <source>
        <dbReference type="ARBA" id="ARBA00022801"/>
    </source>
</evidence>
<dbReference type="HOGENOM" id="CLU_007990_0_0_1"/>
<feature type="domain" description="RNase III" evidence="5">
    <location>
        <begin position="516"/>
        <end position="648"/>
    </location>
</feature>
<keyword evidence="7" id="KW-1185">Reference proteome</keyword>
<dbReference type="STRING" id="72359.L7JU04"/>
<dbReference type="CDD" id="cd00593">
    <property type="entry name" value="RIBOc"/>
    <property type="match status" value="2"/>
</dbReference>
<keyword evidence="2 6" id="KW-0378">Hydrolase</keyword>
<keyword evidence="3" id="KW-0347">Helicase</keyword>
<evidence type="ECO:0000256" key="1">
    <source>
        <dbReference type="ARBA" id="ARBA00022741"/>
    </source>
</evidence>
<accession>L7JU04</accession>
<dbReference type="Proteomes" id="UP000011185">
    <property type="component" value="Unassembled WGS sequence"/>
</dbReference>
<feature type="domain" description="RNase III" evidence="5">
    <location>
        <begin position="753"/>
        <end position="883"/>
    </location>
</feature>
<keyword evidence="4" id="KW-0067">ATP-binding</keyword>
<dbReference type="InterPro" id="IPR038248">
    <property type="entry name" value="Dicer_dimer_sf"/>
</dbReference>
<name>L7JU04_TRAHO</name>
<sequence length="912" mass="106699">MKVDIKAKKYVFIADDNSCFAEIVETCKNIRADDGVHRLFRYLKKSEEKITTKKGAYLEKSVAHMFLSRLLCNLKYLFEQHFLFIANLEYTDVHYSTSKGFVCHLKLPYVSNEPVFTESHISQVERSKRAALQDAAFKSIKGLMACGCLDENLSLIKEYFIINKVYKSWLESTYKIENSYLDQFDMEYQKNINSIDTYPLEYFFSVLNQKETNEQPVFITHVYSLIFKLMQHVVNGCDSTYVKNVFKQKYMVTLKKANLPKIKSRAIPKCFLNLNMNHLYAFSSDMGIICGKTFRETIKLENTSFVYLGEVDLDDQQMSLIALYNVLFFGLHYKKIGYNSTYNYFAVPLQDKKLFLNGFLGNLYENQEYVGYLLFNPFNKNFYVFKDWSDQSINDNAVQIENGPNINDDLLRGEDDNDNGEFISYLKYFEQKYGTHLKYTDDNDKRLMFNGYIYSHRGKGTATTSLLSSEIMRVTPCTKDVFEKYTAFTQNFIYFEVLALVDEAKNDLNLPISLKLLSNCFISKNDKYPDYERLEFLGDCILKYLVTKFFMLCFEYDTGLIVDSKCRIIENSNLTLIGRKLKLESYFSNLVFQPPSLSENICKQLQQYFNFKNTAFNSQTTICSQISSEKTYADIVEAIIGACYVENGLNSTEKMIFRLGIIDMSKYSDSIIGVFEEADSVKNEWKKQKINTDKFLRDIFELDGDASMDTFAKTKTFDFSCYLENCNNGTFFRCNRFLANLAEYHNVMSEEHIMEVEKILNYKFRNKGFIEKAMIHPSTRDKMFGTRSYFEKLELIGDSILDVFVTKSIFNEYSCPFALHEARKNLVNNQIYGNVLYTSKLFHYIETCFDKDELRDSYLVNNYKKLYGDIFEAINGAILLDLDCRADLYEKIWESRIKEWLWSCHKIRKTIE</sequence>
<evidence type="ECO:0000256" key="4">
    <source>
        <dbReference type="ARBA" id="ARBA00022840"/>
    </source>
</evidence>
<proteinExistence type="predicted"/>
<keyword evidence="1" id="KW-0547">Nucleotide-binding</keyword>
<organism evidence="6 7">
    <name type="scientific">Trachipleistophora hominis</name>
    <name type="common">Microsporidian parasite</name>
    <dbReference type="NCBI Taxonomy" id="72359"/>
    <lineage>
        <taxon>Eukaryota</taxon>
        <taxon>Fungi</taxon>
        <taxon>Fungi incertae sedis</taxon>
        <taxon>Microsporidia</taxon>
        <taxon>Pleistophoridae</taxon>
        <taxon>Trachipleistophora</taxon>
    </lineage>
</organism>
<dbReference type="GO" id="GO:0004386">
    <property type="term" value="F:helicase activity"/>
    <property type="evidence" value="ECO:0007669"/>
    <property type="project" value="UniProtKB-KW"/>
</dbReference>
<dbReference type="InParanoid" id="L7JU04"/>
<dbReference type="VEuPathDB" id="MicrosporidiaDB:THOM_2863"/>
<dbReference type="PROSITE" id="PS50142">
    <property type="entry name" value="RNASE_3_2"/>
    <property type="match status" value="2"/>
</dbReference>
<dbReference type="Gene3D" id="1.10.1520.10">
    <property type="entry name" value="Ribonuclease III domain"/>
    <property type="match status" value="2"/>
</dbReference>
<dbReference type="OMA" id="KAMIHPS"/>
<dbReference type="PANTHER" id="PTHR14950">
    <property type="entry name" value="DICER-RELATED"/>
    <property type="match status" value="1"/>
</dbReference>
<dbReference type="EMBL" id="JH994060">
    <property type="protein sequence ID" value="ELQ74212.1"/>
    <property type="molecule type" value="Genomic_DNA"/>
</dbReference>
<protein>
    <submittedName>
        <fullName evidence="6">DsRNA-specific nuclease Dicer, ribonuclease</fullName>
        <ecNumber evidence="6">3.1.26.3</ecNumber>
    </submittedName>
</protein>
<dbReference type="Pfam" id="PF03368">
    <property type="entry name" value="Dicer_dimer"/>
    <property type="match status" value="1"/>
</dbReference>
<evidence type="ECO:0000313" key="7">
    <source>
        <dbReference type="Proteomes" id="UP000011185"/>
    </source>
</evidence>
<evidence type="ECO:0000313" key="6">
    <source>
        <dbReference type="EMBL" id="ELQ74212.1"/>
    </source>
</evidence>
<dbReference type="GO" id="GO:0004525">
    <property type="term" value="F:ribonuclease III activity"/>
    <property type="evidence" value="ECO:0007669"/>
    <property type="project" value="UniProtKB-EC"/>
</dbReference>
<dbReference type="InterPro" id="IPR036389">
    <property type="entry name" value="RNase_III_sf"/>
</dbReference>
<dbReference type="InterPro" id="IPR005034">
    <property type="entry name" value="Dicer_dimerisation"/>
</dbReference>
<reference evidence="6 7" key="1">
    <citation type="journal article" date="2012" name="PLoS Pathog.">
        <title>The genome of the obligate intracellular parasite Trachipleistophora hominis: new insights into microsporidian genome dynamics and reductive evolution.</title>
        <authorList>
            <person name="Heinz E."/>
            <person name="Williams T.A."/>
            <person name="Nakjang S."/>
            <person name="Noel C.J."/>
            <person name="Swan D.C."/>
            <person name="Goldberg A.V."/>
            <person name="Harris S.R."/>
            <person name="Weinmaier T."/>
            <person name="Markert S."/>
            <person name="Becher D."/>
            <person name="Bernhardt J."/>
            <person name="Dagan T."/>
            <person name="Hacker C."/>
            <person name="Lucocq J.M."/>
            <person name="Schweder T."/>
            <person name="Rattei T."/>
            <person name="Hall N."/>
            <person name="Hirt R.P."/>
            <person name="Embley T.M."/>
        </authorList>
    </citation>
    <scope>NUCLEOTIDE SEQUENCE [LARGE SCALE GENOMIC DNA]</scope>
</reference>
<evidence type="ECO:0000259" key="5">
    <source>
        <dbReference type="PROSITE" id="PS50142"/>
    </source>
</evidence>
<dbReference type="SMART" id="SM00535">
    <property type="entry name" value="RIBOc"/>
    <property type="match status" value="2"/>
</dbReference>
<gene>
    <name evidence="6" type="ORF">THOM_2863</name>
</gene>
<dbReference type="SUPFAM" id="SSF69065">
    <property type="entry name" value="RNase III domain-like"/>
    <property type="match status" value="2"/>
</dbReference>
<dbReference type="GO" id="GO:0005524">
    <property type="term" value="F:ATP binding"/>
    <property type="evidence" value="ECO:0007669"/>
    <property type="project" value="UniProtKB-KW"/>
</dbReference>
<dbReference type="GO" id="GO:0006396">
    <property type="term" value="P:RNA processing"/>
    <property type="evidence" value="ECO:0007669"/>
    <property type="project" value="InterPro"/>
</dbReference>
<dbReference type="InterPro" id="IPR000999">
    <property type="entry name" value="RNase_III_dom"/>
</dbReference>
<evidence type="ECO:0000256" key="3">
    <source>
        <dbReference type="ARBA" id="ARBA00022806"/>
    </source>
</evidence>
<dbReference type="AlphaFoldDB" id="L7JU04"/>
<dbReference type="Pfam" id="PF00636">
    <property type="entry name" value="Ribonuclease_3"/>
    <property type="match status" value="2"/>
</dbReference>
<dbReference type="EC" id="3.1.26.3" evidence="6"/>